<dbReference type="SUPFAM" id="SSF51395">
    <property type="entry name" value="FMN-linked oxidoreductases"/>
    <property type="match status" value="1"/>
</dbReference>
<evidence type="ECO:0000259" key="14">
    <source>
        <dbReference type="Pfam" id="PF01207"/>
    </source>
</evidence>
<feature type="binding site" evidence="13">
    <location>
        <position position="160"/>
    </location>
    <ligand>
        <name>FMN</name>
        <dbReference type="ChEBI" id="CHEBI:58210"/>
    </ligand>
</feature>
<dbReference type="InterPro" id="IPR035587">
    <property type="entry name" value="DUS-like_FMN-bd"/>
</dbReference>
<keyword evidence="6" id="KW-0521">NADP</keyword>
<dbReference type="GO" id="GO:0050660">
    <property type="term" value="F:flavin adenine dinucleotide binding"/>
    <property type="evidence" value="ECO:0007669"/>
    <property type="project" value="InterPro"/>
</dbReference>
<dbReference type="PIRSF" id="PIRSF006621">
    <property type="entry name" value="Dus"/>
    <property type="match status" value="1"/>
</dbReference>
<organism evidence="15 16">
    <name type="scientific">Treponema pedis</name>
    <dbReference type="NCBI Taxonomy" id="409322"/>
    <lineage>
        <taxon>Bacteria</taxon>
        <taxon>Pseudomonadati</taxon>
        <taxon>Spirochaetota</taxon>
        <taxon>Spirochaetia</taxon>
        <taxon>Spirochaetales</taxon>
        <taxon>Treponemataceae</taxon>
        <taxon>Treponema</taxon>
    </lineage>
</organism>
<accession>A0A7S7AW35</accession>
<dbReference type="InterPro" id="IPR013785">
    <property type="entry name" value="Aldolase_TIM"/>
</dbReference>
<dbReference type="Gene3D" id="1.10.1200.80">
    <property type="entry name" value="Putative flavin oxidoreducatase, domain 2"/>
    <property type="match status" value="1"/>
</dbReference>
<dbReference type="AlphaFoldDB" id="A0A7S7AW35"/>
<keyword evidence="4 11" id="KW-0288">FMN</keyword>
<dbReference type="PANTHER" id="PTHR45846">
    <property type="entry name" value="TRNA-DIHYDROURIDINE(47) SYNTHASE [NAD(P)(+)]-LIKE"/>
    <property type="match status" value="1"/>
</dbReference>
<evidence type="ECO:0000256" key="4">
    <source>
        <dbReference type="ARBA" id="ARBA00022643"/>
    </source>
</evidence>
<dbReference type="RefSeq" id="WP_194076323.1">
    <property type="nucleotide sequence ID" value="NZ_CP061839.1"/>
</dbReference>
<feature type="domain" description="DUS-like FMN-binding" evidence="14">
    <location>
        <begin position="155"/>
        <end position="339"/>
    </location>
</feature>
<keyword evidence="3 11" id="KW-0285">Flavoprotein</keyword>
<feature type="binding site" evidence="13">
    <location>
        <position position="62"/>
    </location>
    <ligand>
        <name>FMN</name>
        <dbReference type="ChEBI" id="CHEBI:58210"/>
    </ligand>
</feature>
<dbReference type="EC" id="1.3.1.-" evidence="11"/>
<dbReference type="Gene3D" id="3.20.20.70">
    <property type="entry name" value="Aldolase class I"/>
    <property type="match status" value="1"/>
</dbReference>
<evidence type="ECO:0000256" key="9">
    <source>
        <dbReference type="ARBA" id="ARBA00048205"/>
    </source>
</evidence>
<keyword evidence="7" id="KW-0694">RNA-binding</keyword>
<comment type="similarity">
    <text evidence="11">Belongs to the dus family.</text>
</comment>
<evidence type="ECO:0000256" key="1">
    <source>
        <dbReference type="ARBA" id="ARBA00002790"/>
    </source>
</evidence>
<dbReference type="Pfam" id="PF01207">
    <property type="entry name" value="Dus"/>
    <property type="match status" value="2"/>
</dbReference>
<evidence type="ECO:0000313" key="15">
    <source>
        <dbReference type="EMBL" id="QOW60875.1"/>
    </source>
</evidence>
<comment type="catalytic activity">
    <reaction evidence="9">
        <text>a 5,6-dihydrouridine in tRNA + NADP(+) = a uridine in tRNA + NADPH + H(+)</text>
        <dbReference type="Rhea" id="RHEA:23624"/>
        <dbReference type="Rhea" id="RHEA-COMP:13339"/>
        <dbReference type="Rhea" id="RHEA-COMP:13887"/>
        <dbReference type="ChEBI" id="CHEBI:15378"/>
        <dbReference type="ChEBI" id="CHEBI:57783"/>
        <dbReference type="ChEBI" id="CHEBI:58349"/>
        <dbReference type="ChEBI" id="CHEBI:65315"/>
        <dbReference type="ChEBI" id="CHEBI:74443"/>
    </reaction>
</comment>
<evidence type="ECO:0000256" key="2">
    <source>
        <dbReference type="ARBA" id="ARBA00022555"/>
    </source>
</evidence>
<keyword evidence="13" id="KW-0547">Nucleotide-binding</keyword>
<evidence type="ECO:0000256" key="10">
    <source>
        <dbReference type="ARBA" id="ARBA00048802"/>
    </source>
</evidence>
<dbReference type="GO" id="GO:0017150">
    <property type="term" value="F:tRNA dihydrouridine synthase activity"/>
    <property type="evidence" value="ECO:0007669"/>
    <property type="project" value="InterPro"/>
</dbReference>
<comment type="catalytic activity">
    <reaction evidence="10">
        <text>a 5,6-dihydrouridine in tRNA + NAD(+) = a uridine in tRNA + NADH + H(+)</text>
        <dbReference type="Rhea" id="RHEA:54452"/>
        <dbReference type="Rhea" id="RHEA-COMP:13339"/>
        <dbReference type="Rhea" id="RHEA-COMP:13887"/>
        <dbReference type="ChEBI" id="CHEBI:15378"/>
        <dbReference type="ChEBI" id="CHEBI:57540"/>
        <dbReference type="ChEBI" id="CHEBI:57945"/>
        <dbReference type="ChEBI" id="CHEBI:65315"/>
        <dbReference type="ChEBI" id="CHEBI:74443"/>
    </reaction>
</comment>
<feature type="active site" description="Proton donor" evidence="12">
    <location>
        <position position="92"/>
    </location>
</feature>
<dbReference type="CDD" id="cd02801">
    <property type="entry name" value="DUS_like_FMN"/>
    <property type="match status" value="1"/>
</dbReference>
<gene>
    <name evidence="15" type="ORF">IFE08_00110</name>
</gene>
<feature type="domain" description="DUS-like FMN-binding" evidence="14">
    <location>
        <begin position="4"/>
        <end position="125"/>
    </location>
</feature>
<feature type="binding site" evidence="13">
    <location>
        <position position="190"/>
    </location>
    <ligand>
        <name>FMN</name>
        <dbReference type="ChEBI" id="CHEBI:58210"/>
    </ligand>
</feature>
<proteinExistence type="inferred from homology"/>
<dbReference type="GO" id="GO:0000049">
    <property type="term" value="F:tRNA binding"/>
    <property type="evidence" value="ECO:0007669"/>
    <property type="project" value="UniProtKB-KW"/>
</dbReference>
<evidence type="ECO:0000256" key="11">
    <source>
        <dbReference type="PIRNR" id="PIRNR006621"/>
    </source>
</evidence>
<evidence type="ECO:0000256" key="3">
    <source>
        <dbReference type="ARBA" id="ARBA00022630"/>
    </source>
</evidence>
<evidence type="ECO:0000256" key="12">
    <source>
        <dbReference type="PIRSR" id="PIRSR006621-1"/>
    </source>
</evidence>
<keyword evidence="8 11" id="KW-0560">Oxidoreductase</keyword>
<keyword evidence="5 11" id="KW-0819">tRNA processing</keyword>
<dbReference type="PANTHER" id="PTHR45846:SF1">
    <property type="entry name" value="TRNA-DIHYDROURIDINE(47) SYNTHASE [NAD(P)(+)]-LIKE"/>
    <property type="match status" value="1"/>
</dbReference>
<dbReference type="EMBL" id="CP061839">
    <property type="protein sequence ID" value="QOW60875.1"/>
    <property type="molecule type" value="Genomic_DNA"/>
</dbReference>
<evidence type="ECO:0000256" key="13">
    <source>
        <dbReference type="PIRSR" id="PIRSR006621-2"/>
    </source>
</evidence>
<evidence type="ECO:0000313" key="16">
    <source>
        <dbReference type="Proteomes" id="UP000593915"/>
    </source>
</evidence>
<feature type="binding site" evidence="13">
    <location>
        <begin position="7"/>
        <end position="9"/>
    </location>
    <ligand>
        <name>FMN</name>
        <dbReference type="ChEBI" id="CHEBI:58210"/>
    </ligand>
</feature>
<comment type="cofactor">
    <cofactor evidence="11 13">
        <name>FMN</name>
        <dbReference type="ChEBI" id="CHEBI:58210"/>
    </cofactor>
</comment>
<evidence type="ECO:0000256" key="5">
    <source>
        <dbReference type="ARBA" id="ARBA00022694"/>
    </source>
</evidence>
<dbReference type="InterPro" id="IPR024036">
    <property type="entry name" value="tRNA-dHydroUridine_Synthase_C"/>
</dbReference>
<reference evidence="15 16" key="1">
    <citation type="submission" date="2020-09" db="EMBL/GenBank/DDBJ databases">
        <title>Characterization of Treponema spp. from bovine digital dermatitis in Korea.</title>
        <authorList>
            <person name="Espiritu H.M."/>
            <person name="Cho Y.I."/>
            <person name="Mamuad L."/>
        </authorList>
    </citation>
    <scope>NUCLEOTIDE SEQUENCE [LARGE SCALE GENOMIC DNA]</scope>
    <source>
        <strain evidence="15 16">KS1</strain>
    </source>
</reference>
<evidence type="ECO:0000256" key="6">
    <source>
        <dbReference type="ARBA" id="ARBA00022857"/>
    </source>
</evidence>
<dbReference type="InterPro" id="IPR001269">
    <property type="entry name" value="DUS_fam"/>
</dbReference>
<comment type="function">
    <text evidence="1 11">Catalyzes the synthesis of 5,6-dihydrouridine (D), a modified base found in the D-loop of most tRNAs, via the reduction of the C5-C6 double bond in target uridines.</text>
</comment>
<protein>
    <recommendedName>
        <fullName evidence="11">tRNA-dihydrouridine synthase</fullName>
        <ecNumber evidence="11">1.3.1.-</ecNumber>
    </recommendedName>
</protein>
<sequence>MKLILAPMAAISHSGLRRLIAEFGEPDEYFSEMIHAPSAISGGGFEKWYFRCNPSPEKLVWQVTSPEAESAAKAVPILLKNGGFGIDLNMGCCAPQIVNTGAGFAWVQKPYSETAEFVRKVKEAVLKWENGGMPLNDSHSVKEKSALEGFKSSRIRLSVKLRLGETEDYAALLKFCKMLVSEGAELITLHPRTRRQKYSRPCKHQYTARLAEDLSIPVYANGDIDSLNKFSEYSSIYKCSGWMIGRAAVQKPWIFSEIKETLISGTENNMRESGIDLFKTACRFLQLLKEEQPEEFYLTRAQRFFAYFCDNFKFAHHIKSKILNCKNLESMRQKLEEYFQEVPEDIIYNCRLPF</sequence>
<evidence type="ECO:0000256" key="7">
    <source>
        <dbReference type="ARBA" id="ARBA00022884"/>
    </source>
</evidence>
<dbReference type="Proteomes" id="UP000593915">
    <property type="component" value="Chromosome"/>
</dbReference>
<feature type="binding site" evidence="13">
    <location>
        <begin position="245"/>
        <end position="246"/>
    </location>
    <ligand>
        <name>FMN</name>
        <dbReference type="ChEBI" id="CHEBI:58210"/>
    </ligand>
</feature>
<name>A0A7S7AW35_9SPIR</name>
<keyword evidence="2" id="KW-0820">tRNA-binding</keyword>
<evidence type="ECO:0000256" key="8">
    <source>
        <dbReference type="ARBA" id="ARBA00023002"/>
    </source>
</evidence>